<accession>A0AA86PX46</accession>
<dbReference type="InterPro" id="IPR029058">
    <property type="entry name" value="AB_hydrolase_fold"/>
</dbReference>
<dbReference type="PANTHER" id="PTHR12277">
    <property type="entry name" value="ALPHA/BETA HYDROLASE DOMAIN-CONTAINING PROTEIN"/>
    <property type="match status" value="1"/>
</dbReference>
<organism evidence="1">
    <name type="scientific">Hexamita inflata</name>
    <dbReference type="NCBI Taxonomy" id="28002"/>
    <lineage>
        <taxon>Eukaryota</taxon>
        <taxon>Metamonada</taxon>
        <taxon>Diplomonadida</taxon>
        <taxon>Hexamitidae</taxon>
        <taxon>Hexamitinae</taxon>
        <taxon>Hexamita</taxon>
    </lineage>
</organism>
<dbReference type="EMBL" id="CAXDID020000089">
    <property type="protein sequence ID" value="CAL6021684.1"/>
    <property type="molecule type" value="Genomic_DNA"/>
</dbReference>
<protein>
    <submittedName>
        <fullName evidence="1">Uncharacterized protein</fullName>
    </submittedName>
</protein>
<dbReference type="AlphaFoldDB" id="A0AA86PX46"/>
<dbReference type="Gene3D" id="3.40.50.1820">
    <property type="entry name" value="alpha/beta hydrolase"/>
    <property type="match status" value="1"/>
</dbReference>
<name>A0AA86PX46_9EUKA</name>
<keyword evidence="3" id="KW-1185">Reference proteome</keyword>
<evidence type="ECO:0000313" key="3">
    <source>
        <dbReference type="Proteomes" id="UP001642409"/>
    </source>
</evidence>
<gene>
    <name evidence="2" type="ORF">HINF_LOCUS28287</name>
    <name evidence="1" type="ORF">HINF_LOCUS34106</name>
</gene>
<proteinExistence type="predicted"/>
<reference evidence="2 3" key="2">
    <citation type="submission" date="2024-07" db="EMBL/GenBank/DDBJ databases">
        <authorList>
            <person name="Akdeniz Z."/>
        </authorList>
    </citation>
    <scope>NUCLEOTIDE SEQUENCE [LARGE SCALE GENOMIC DNA]</scope>
</reference>
<dbReference type="EMBL" id="CATOUU010000762">
    <property type="protein sequence ID" value="CAI9946461.1"/>
    <property type="molecule type" value="Genomic_DNA"/>
</dbReference>
<comment type="caution">
    <text evidence="1">The sequence shown here is derived from an EMBL/GenBank/DDBJ whole genome shotgun (WGS) entry which is preliminary data.</text>
</comment>
<dbReference type="PANTHER" id="PTHR12277:SF81">
    <property type="entry name" value="PROTEIN ABHD13"/>
    <property type="match status" value="1"/>
</dbReference>
<sequence>MPSLIEKIAYNKPPRFKKEQLRFVPVYIDVPQLNQKVYIDIIEPPTQLKQLPFTIIYSHSNQETANIQHTWLTDVSKMLCSRIISYDYLGYGMNTGVPTESSSNVIAAAIYDYVQATYPLQSVISWGRSIGSTTATFLAQTKQIHALIIESGLSSGIQVFCKKPFCVPSTFNNALRLLSVKCRTLIVHGTEDELVPFRCAEENFNKLRKENPVKEYYNTKHQERVRETEQCVFVSVNGAGHNDIDNCYEETLIDSVIDFLGEEFKMCTYANKQVKTSGQQTQAQVGRSDMFFE</sequence>
<reference evidence="1" key="1">
    <citation type="submission" date="2023-06" db="EMBL/GenBank/DDBJ databases">
        <authorList>
            <person name="Kurt Z."/>
        </authorList>
    </citation>
    <scope>NUCLEOTIDE SEQUENCE</scope>
</reference>
<dbReference type="SUPFAM" id="SSF53474">
    <property type="entry name" value="alpha/beta-Hydrolases"/>
    <property type="match status" value="1"/>
</dbReference>
<dbReference type="Proteomes" id="UP001642409">
    <property type="component" value="Unassembled WGS sequence"/>
</dbReference>
<evidence type="ECO:0000313" key="2">
    <source>
        <dbReference type="EMBL" id="CAL6021684.1"/>
    </source>
</evidence>
<evidence type="ECO:0000313" key="1">
    <source>
        <dbReference type="EMBL" id="CAI9946461.1"/>
    </source>
</evidence>